<dbReference type="GO" id="GO:0016818">
    <property type="term" value="F:hydrolase activity, acting on acid anhydrides, in phosphorus-containing anhydrides"/>
    <property type="evidence" value="ECO:0007669"/>
    <property type="project" value="InterPro"/>
</dbReference>
<dbReference type="GeneID" id="94291941"/>
<name>A0A836LIB6_9TRYP</name>
<dbReference type="EMBL" id="JAFJZO010000020">
    <property type="protein sequence ID" value="KAG5506408.1"/>
    <property type="molecule type" value="Genomic_DNA"/>
</dbReference>
<comment type="cofactor">
    <cofactor evidence="2">
        <name>Mg(2+)</name>
        <dbReference type="ChEBI" id="CHEBI:18420"/>
    </cofactor>
</comment>
<keyword evidence="3" id="KW-0479">Metal-binding</keyword>
<dbReference type="InterPro" id="IPR039121">
    <property type="entry name" value="NUDT19"/>
</dbReference>
<sequence>MPSMYVFPGGGVEGVDYTTAKAYLAENYNLHVQGAKGDLNTTQDFLESSAQLSAEEAEVEAWACRVAALRELTEEAACVLRKDGRICSEALWLKWGKSHNHVCAGDVSTDSVPLIYDLAAASRLRPVARWVSPRQLKYRYDTYFFSALVNSAVVSTEASEAAPSPHAERASSSGAEDASVAARVVPPQELPLMEQASEVSELIWVSPIDALRRHEDPSDSFSLAPPTYLILHGLSLQPSFASLEAAWAAPPPPSLANPQAKPPGELPYSSTLPCVEPRTTMTADGQRIRDFVLPTRYFHEMGWSVADGQYRFPGENFAQDQHFIRMFVGCAEVHGDTVDREHTILH</sequence>
<dbReference type="PANTHER" id="PTHR12318">
    <property type="entry name" value="TESTOSTERONE-REGULATED PROTEIN RP2"/>
    <property type="match status" value="1"/>
</dbReference>
<dbReference type="GO" id="GO:0005739">
    <property type="term" value="C:mitochondrion"/>
    <property type="evidence" value="ECO:0007669"/>
    <property type="project" value="TreeGrafter"/>
</dbReference>
<dbReference type="Gene3D" id="3.90.79.10">
    <property type="entry name" value="Nucleoside Triphosphate Pyrophosphohydrolase"/>
    <property type="match status" value="1"/>
</dbReference>
<dbReference type="OrthoDB" id="1695362at2759"/>
<dbReference type="RefSeq" id="XP_067757570.1">
    <property type="nucleotide sequence ID" value="XM_067901864.1"/>
</dbReference>
<evidence type="ECO:0000256" key="7">
    <source>
        <dbReference type="SAM" id="MobiDB-lite"/>
    </source>
</evidence>
<evidence type="ECO:0000256" key="4">
    <source>
        <dbReference type="ARBA" id="ARBA00022801"/>
    </source>
</evidence>
<evidence type="ECO:0000256" key="5">
    <source>
        <dbReference type="ARBA" id="ARBA00022842"/>
    </source>
</evidence>
<organism evidence="8 9">
    <name type="scientific">Porcisia hertigi</name>
    <dbReference type="NCBI Taxonomy" id="2761500"/>
    <lineage>
        <taxon>Eukaryota</taxon>
        <taxon>Discoba</taxon>
        <taxon>Euglenozoa</taxon>
        <taxon>Kinetoplastea</taxon>
        <taxon>Metakinetoplastina</taxon>
        <taxon>Trypanosomatida</taxon>
        <taxon>Trypanosomatidae</taxon>
        <taxon>Leishmaniinae</taxon>
        <taxon>Porcisia</taxon>
    </lineage>
</organism>
<reference evidence="8 9" key="1">
    <citation type="submission" date="2021-02" db="EMBL/GenBank/DDBJ databases">
        <title>Porcisia hertigi Genome sequencing and assembly.</title>
        <authorList>
            <person name="Almutairi H."/>
            <person name="Gatherer D."/>
        </authorList>
    </citation>
    <scope>NUCLEOTIDE SEQUENCE [LARGE SCALE GENOMIC DNA]</scope>
    <source>
        <strain evidence="8 9">C119</strain>
    </source>
</reference>
<feature type="region of interest" description="Disordered" evidence="7">
    <location>
        <begin position="251"/>
        <end position="271"/>
    </location>
</feature>
<evidence type="ECO:0000256" key="3">
    <source>
        <dbReference type="ARBA" id="ARBA00022723"/>
    </source>
</evidence>
<feature type="compositionally biased region" description="Low complexity" evidence="7">
    <location>
        <begin position="160"/>
        <end position="173"/>
    </location>
</feature>
<feature type="region of interest" description="Disordered" evidence="7">
    <location>
        <begin position="160"/>
        <end position="180"/>
    </location>
</feature>
<gene>
    <name evidence="8" type="ORF">JKF63_05911</name>
</gene>
<evidence type="ECO:0000313" key="8">
    <source>
        <dbReference type="EMBL" id="KAG5506408.1"/>
    </source>
</evidence>
<proteinExistence type="predicted"/>
<comment type="cofactor">
    <cofactor evidence="1">
        <name>Mn(2+)</name>
        <dbReference type="ChEBI" id="CHEBI:29035"/>
    </cofactor>
</comment>
<keyword evidence="5" id="KW-0460">Magnesium</keyword>
<comment type="caution">
    <text evidence="8">The sequence shown here is derived from an EMBL/GenBank/DDBJ whole genome shotgun (WGS) entry which is preliminary data.</text>
</comment>
<evidence type="ECO:0000256" key="2">
    <source>
        <dbReference type="ARBA" id="ARBA00001946"/>
    </source>
</evidence>
<dbReference type="AlphaFoldDB" id="A0A836LIB6"/>
<protein>
    <submittedName>
        <fullName evidence="8">Uncharacterized protein</fullName>
    </submittedName>
</protein>
<dbReference type="Proteomes" id="UP000674318">
    <property type="component" value="Unassembled WGS sequence"/>
</dbReference>
<keyword evidence="9" id="KW-1185">Reference proteome</keyword>
<dbReference type="KEGG" id="phet:94291941"/>
<keyword evidence="4" id="KW-0378">Hydrolase</keyword>
<evidence type="ECO:0000256" key="1">
    <source>
        <dbReference type="ARBA" id="ARBA00001936"/>
    </source>
</evidence>
<evidence type="ECO:0000256" key="6">
    <source>
        <dbReference type="ARBA" id="ARBA00023211"/>
    </source>
</evidence>
<evidence type="ECO:0000313" key="9">
    <source>
        <dbReference type="Proteomes" id="UP000674318"/>
    </source>
</evidence>
<keyword evidence="6" id="KW-0464">Manganese</keyword>
<accession>A0A836LIB6</accession>
<feature type="compositionally biased region" description="Pro residues" evidence="7">
    <location>
        <begin position="251"/>
        <end position="265"/>
    </location>
</feature>
<dbReference type="PANTHER" id="PTHR12318:SF0">
    <property type="entry name" value="ACYL-COENZYME A DIPHOSPHATASE NUDT19"/>
    <property type="match status" value="1"/>
</dbReference>
<dbReference type="GO" id="GO:0046872">
    <property type="term" value="F:metal ion binding"/>
    <property type="evidence" value="ECO:0007669"/>
    <property type="project" value="UniProtKB-KW"/>
</dbReference>